<evidence type="ECO:0000313" key="4">
    <source>
        <dbReference type="RefSeq" id="XP_022305313.1"/>
    </source>
</evidence>
<sequence length="482" mass="55419">MPTHLVRVRYKERTPKPKRPVLQDTQISSKSMTLPETLNDGRLGTAELMSRHEENGDVVTSVSKSSRKVIFIKHTMYGNFLQQSTKKLKDDLRQTMKTYSSEKQQLLRHLARLRLEMDELRLPGSESPTSTDSALDWSTSQSSVKSKSHRFYHAPNIAAHKLKKSRKKLSKQPRRSSDTSEDKKNMEGILKLPIIQEGTFRNPSPLTWTNKNSEWDSAHQISLNNLPPINPPQEITAAKEMMEENYIMPKIEDPDRSDKSIPKKKNLRGKKRVQFSSETQVAVFNGGNTDVKAEDSDSESDSKNSEGSPRENKSEVKHTNQRQHYLPPLDLGNKRQLNPKETEDHKMMYISIRDPDARRKTLSEILHAVRLRMQENEHHLRFGEMPRRHNRIYESVLNSSQESLHSTDSNKSKSSHIGAPQNTAYRLGRRSSNAQLQNYLRKMSRSRRMIEHMEVEEYRLAHIMGHKELMAVSGQDANSAAA</sequence>
<dbReference type="AlphaFoldDB" id="A0A8B8BPP7"/>
<name>A0A8B8BPP7_CRAVI</name>
<feature type="compositionally biased region" description="Polar residues" evidence="2">
    <location>
        <begin position="420"/>
        <end position="430"/>
    </location>
</feature>
<keyword evidence="1" id="KW-0175">Coiled coil</keyword>
<feature type="region of interest" description="Disordered" evidence="2">
    <location>
        <begin position="399"/>
        <end position="430"/>
    </location>
</feature>
<evidence type="ECO:0000256" key="1">
    <source>
        <dbReference type="SAM" id="Coils"/>
    </source>
</evidence>
<gene>
    <name evidence="4" type="primary">LOC111112204</name>
</gene>
<keyword evidence="3" id="KW-1185">Reference proteome</keyword>
<proteinExistence type="predicted"/>
<evidence type="ECO:0000313" key="3">
    <source>
        <dbReference type="Proteomes" id="UP000694844"/>
    </source>
</evidence>
<feature type="compositionally biased region" description="Polar residues" evidence="2">
    <location>
        <begin position="126"/>
        <end position="137"/>
    </location>
</feature>
<dbReference type="RefSeq" id="XP_022305313.1">
    <property type="nucleotide sequence ID" value="XM_022449605.1"/>
</dbReference>
<feature type="region of interest" description="Disordered" evidence="2">
    <location>
        <begin position="121"/>
        <end position="188"/>
    </location>
</feature>
<feature type="coiled-coil region" evidence="1">
    <location>
        <begin position="89"/>
        <end position="116"/>
    </location>
</feature>
<accession>A0A8B8BPP7</accession>
<feature type="compositionally biased region" description="Basic residues" evidence="2">
    <location>
        <begin position="262"/>
        <end position="273"/>
    </location>
</feature>
<evidence type="ECO:0000256" key="2">
    <source>
        <dbReference type="SAM" id="MobiDB-lite"/>
    </source>
</evidence>
<protein>
    <submittedName>
        <fullName evidence="4">Uncharacterized protein LOC111112204 isoform X1</fullName>
    </submittedName>
</protein>
<dbReference type="KEGG" id="cvn:111112204"/>
<reference evidence="4" key="2">
    <citation type="submission" date="2025-08" db="UniProtKB">
        <authorList>
            <consortium name="RefSeq"/>
        </authorList>
    </citation>
    <scope>IDENTIFICATION</scope>
    <source>
        <tissue evidence="4">Whole sample</tissue>
    </source>
</reference>
<feature type="compositionally biased region" description="Polar residues" evidence="2">
    <location>
        <begin position="274"/>
        <end position="288"/>
    </location>
</feature>
<feature type="compositionally biased region" description="Basic and acidic residues" evidence="2">
    <location>
        <begin position="250"/>
        <end position="261"/>
    </location>
</feature>
<feature type="compositionally biased region" description="Basic residues" evidence="2">
    <location>
        <begin position="160"/>
        <end position="174"/>
    </location>
</feature>
<feature type="compositionally biased region" description="Basic and acidic residues" evidence="2">
    <location>
        <begin position="175"/>
        <end position="186"/>
    </location>
</feature>
<feature type="compositionally biased region" description="Polar residues" evidence="2">
    <location>
        <begin position="399"/>
        <end position="409"/>
    </location>
</feature>
<dbReference type="Proteomes" id="UP000694844">
    <property type="component" value="Chromosome 1"/>
</dbReference>
<dbReference type="GeneID" id="111112204"/>
<dbReference type="OrthoDB" id="6152692at2759"/>
<reference evidence="3" key="1">
    <citation type="submission" date="2024-06" db="UniProtKB">
        <authorList>
            <consortium name="RefSeq"/>
        </authorList>
    </citation>
    <scope>NUCLEOTIDE SEQUENCE [LARGE SCALE GENOMIC DNA]</scope>
</reference>
<organism evidence="3 4">
    <name type="scientific">Crassostrea virginica</name>
    <name type="common">Eastern oyster</name>
    <dbReference type="NCBI Taxonomy" id="6565"/>
    <lineage>
        <taxon>Eukaryota</taxon>
        <taxon>Metazoa</taxon>
        <taxon>Spiralia</taxon>
        <taxon>Lophotrochozoa</taxon>
        <taxon>Mollusca</taxon>
        <taxon>Bivalvia</taxon>
        <taxon>Autobranchia</taxon>
        <taxon>Pteriomorphia</taxon>
        <taxon>Ostreida</taxon>
        <taxon>Ostreoidea</taxon>
        <taxon>Ostreidae</taxon>
        <taxon>Crassostrea</taxon>
    </lineage>
</organism>
<feature type="region of interest" description="Disordered" evidence="2">
    <location>
        <begin position="248"/>
        <end position="342"/>
    </location>
</feature>
<feature type="compositionally biased region" description="Basic and acidic residues" evidence="2">
    <location>
        <begin position="291"/>
        <end position="318"/>
    </location>
</feature>